<proteinExistence type="predicted"/>
<dbReference type="EMBL" id="VSSQ01015234">
    <property type="protein sequence ID" value="MPM55351.1"/>
    <property type="molecule type" value="Genomic_DNA"/>
</dbReference>
<reference evidence="1" key="1">
    <citation type="submission" date="2019-08" db="EMBL/GenBank/DDBJ databases">
        <authorList>
            <person name="Kucharzyk K."/>
            <person name="Murdoch R.W."/>
            <person name="Higgins S."/>
            <person name="Loffler F."/>
        </authorList>
    </citation>
    <scope>NUCLEOTIDE SEQUENCE</scope>
</reference>
<evidence type="ECO:0008006" key="2">
    <source>
        <dbReference type="Google" id="ProtNLM"/>
    </source>
</evidence>
<organism evidence="1">
    <name type="scientific">bioreactor metagenome</name>
    <dbReference type="NCBI Taxonomy" id="1076179"/>
    <lineage>
        <taxon>unclassified sequences</taxon>
        <taxon>metagenomes</taxon>
        <taxon>ecological metagenomes</taxon>
    </lineage>
</organism>
<protein>
    <recommendedName>
        <fullName evidence="2">Fe3+ hydroxamate ABC transporter substrate-binding protein</fullName>
    </recommendedName>
</protein>
<sequence length="67" mass="7854">MYSEPDKKFHCNNCNKVIEAGEKCWMKWSLPPSHFHTQIMPSLALRYENAPMVCGECAKQDLRFSEF</sequence>
<accession>A0A645ASQ6</accession>
<comment type="caution">
    <text evidence="1">The sequence shown here is derived from an EMBL/GenBank/DDBJ whole genome shotgun (WGS) entry which is preliminary data.</text>
</comment>
<gene>
    <name evidence="1" type="ORF">SDC9_102145</name>
</gene>
<dbReference type="AlphaFoldDB" id="A0A645ASQ6"/>
<evidence type="ECO:0000313" key="1">
    <source>
        <dbReference type="EMBL" id="MPM55351.1"/>
    </source>
</evidence>
<name>A0A645ASQ6_9ZZZZ</name>